<dbReference type="WBParaSite" id="PEQ_0000234201-mRNA-1">
    <property type="protein sequence ID" value="PEQ_0000234201-mRNA-1"/>
    <property type="gene ID" value="PEQ_0000234201"/>
</dbReference>
<dbReference type="Proteomes" id="UP000887564">
    <property type="component" value="Unplaced"/>
</dbReference>
<sequence>MNSISELLRKREEDLERYQVDLRATRTKATEMEVQSAHTKILLEAAETESKAFKVSHHLFI</sequence>
<accession>A0A914RKG8</accession>
<evidence type="ECO:0000313" key="2">
    <source>
        <dbReference type="Proteomes" id="UP000887564"/>
    </source>
</evidence>
<proteinExistence type="predicted"/>
<feature type="coiled-coil region" evidence="1">
    <location>
        <begin position="8"/>
        <end position="35"/>
    </location>
</feature>
<organism evidence="2 3">
    <name type="scientific">Parascaris equorum</name>
    <name type="common">Equine roundworm</name>
    <dbReference type="NCBI Taxonomy" id="6256"/>
    <lineage>
        <taxon>Eukaryota</taxon>
        <taxon>Metazoa</taxon>
        <taxon>Ecdysozoa</taxon>
        <taxon>Nematoda</taxon>
        <taxon>Chromadorea</taxon>
        <taxon>Rhabditida</taxon>
        <taxon>Spirurina</taxon>
        <taxon>Ascaridomorpha</taxon>
        <taxon>Ascaridoidea</taxon>
        <taxon>Ascarididae</taxon>
        <taxon>Parascaris</taxon>
    </lineage>
</organism>
<keyword evidence="1" id="KW-0175">Coiled coil</keyword>
<name>A0A914RKG8_PAREQ</name>
<protein>
    <submittedName>
        <fullName evidence="3">Mitofilin</fullName>
    </submittedName>
</protein>
<evidence type="ECO:0000256" key="1">
    <source>
        <dbReference type="SAM" id="Coils"/>
    </source>
</evidence>
<reference evidence="3" key="1">
    <citation type="submission" date="2022-11" db="UniProtKB">
        <authorList>
            <consortium name="WormBaseParasite"/>
        </authorList>
    </citation>
    <scope>IDENTIFICATION</scope>
</reference>
<dbReference type="AlphaFoldDB" id="A0A914RKG8"/>
<keyword evidence="2" id="KW-1185">Reference proteome</keyword>
<evidence type="ECO:0000313" key="3">
    <source>
        <dbReference type="WBParaSite" id="PEQ_0000234201-mRNA-1"/>
    </source>
</evidence>